<accession>A0ABV2YCM3</accession>
<proteinExistence type="predicted"/>
<reference evidence="2 3" key="1">
    <citation type="submission" date="2024-06" db="EMBL/GenBank/DDBJ databases">
        <title>The Natural Products Discovery Center: Release of the First 8490 Sequenced Strains for Exploring Actinobacteria Biosynthetic Diversity.</title>
        <authorList>
            <person name="Kalkreuter E."/>
            <person name="Kautsar S.A."/>
            <person name="Yang D."/>
            <person name="Bader C.D."/>
            <person name="Teijaro C.N."/>
            <person name="Fluegel L."/>
            <person name="Davis C.M."/>
            <person name="Simpson J.R."/>
            <person name="Lauterbach L."/>
            <person name="Steele A.D."/>
            <person name="Gui C."/>
            <person name="Meng S."/>
            <person name="Li G."/>
            <person name="Viehrig K."/>
            <person name="Ye F."/>
            <person name="Su P."/>
            <person name="Kiefer A.F."/>
            <person name="Nichols A."/>
            <person name="Cepeda A.J."/>
            <person name="Yan W."/>
            <person name="Fan B."/>
            <person name="Jiang Y."/>
            <person name="Adhikari A."/>
            <person name="Zheng C.-J."/>
            <person name="Schuster L."/>
            <person name="Cowan T.M."/>
            <person name="Smanski M.J."/>
            <person name="Chevrette M.G."/>
            <person name="De Carvalho L.P.S."/>
            <person name="Shen B."/>
        </authorList>
    </citation>
    <scope>NUCLEOTIDE SEQUENCE [LARGE SCALE GENOMIC DNA]</scope>
    <source>
        <strain evidence="2 3">NPDC038104</strain>
    </source>
</reference>
<evidence type="ECO:0000313" key="2">
    <source>
        <dbReference type="EMBL" id="MEU3553483.1"/>
    </source>
</evidence>
<organism evidence="2 3">
    <name type="scientific">Streptomyces fragilis</name>
    <dbReference type="NCBI Taxonomy" id="67301"/>
    <lineage>
        <taxon>Bacteria</taxon>
        <taxon>Bacillati</taxon>
        <taxon>Actinomycetota</taxon>
        <taxon>Actinomycetes</taxon>
        <taxon>Kitasatosporales</taxon>
        <taxon>Streptomycetaceae</taxon>
        <taxon>Streptomyces</taxon>
    </lineage>
</organism>
<dbReference type="EMBL" id="JBEZUR010000004">
    <property type="protein sequence ID" value="MEU3553483.1"/>
    <property type="molecule type" value="Genomic_DNA"/>
</dbReference>
<comment type="caution">
    <text evidence="2">The sequence shown here is derived from an EMBL/GenBank/DDBJ whole genome shotgun (WGS) entry which is preliminary data.</text>
</comment>
<feature type="signal peptide" evidence="1">
    <location>
        <begin position="1"/>
        <end position="21"/>
    </location>
</feature>
<evidence type="ECO:0000256" key="1">
    <source>
        <dbReference type="SAM" id="SignalP"/>
    </source>
</evidence>
<feature type="chain" id="PRO_5047458450" evidence="1">
    <location>
        <begin position="22"/>
        <end position="177"/>
    </location>
</feature>
<sequence length="177" mass="18840">MKTLGRYAGASLATAVGAALAVLGPVQTASAVTTYKVNNNCDYRSCAIGYSGRLFLYYNSKENDGYYSGLAHFYGNVYDYAGETVSPNGAIAVRYDFVFGKNNVGNTASGTGVAVKNNAAMVENCAPYDGYRVYYNSGYQGSSQYFDHTYGSVNCAGGKSVNLNSTLKNNNASQHFA</sequence>
<dbReference type="RefSeq" id="WP_245967324.1">
    <property type="nucleotide sequence ID" value="NZ_BEVZ01000001.1"/>
</dbReference>
<evidence type="ECO:0000313" key="3">
    <source>
        <dbReference type="Proteomes" id="UP001550850"/>
    </source>
</evidence>
<gene>
    <name evidence="2" type="ORF">AB0E65_04480</name>
</gene>
<keyword evidence="1" id="KW-0732">Signal</keyword>
<name>A0ABV2YCM3_9ACTN</name>
<protein>
    <submittedName>
        <fullName evidence="2">Uncharacterized protein</fullName>
    </submittedName>
</protein>
<keyword evidence="3" id="KW-1185">Reference proteome</keyword>
<dbReference type="Proteomes" id="UP001550850">
    <property type="component" value="Unassembled WGS sequence"/>
</dbReference>